<keyword evidence="7" id="KW-1185">Reference proteome</keyword>
<feature type="transmembrane region" description="Helical" evidence="5">
    <location>
        <begin position="47"/>
        <end position="64"/>
    </location>
</feature>
<feature type="transmembrane region" description="Helical" evidence="5">
    <location>
        <begin position="69"/>
        <end position="85"/>
    </location>
</feature>
<proteinExistence type="predicted"/>
<gene>
    <name evidence="6" type="ORF">K0625_10680</name>
</gene>
<evidence type="ECO:0000313" key="7">
    <source>
        <dbReference type="Proteomes" id="UP001195963"/>
    </source>
</evidence>
<keyword evidence="4 5" id="KW-0472">Membrane</keyword>
<dbReference type="SUPFAM" id="SSF158442">
    <property type="entry name" value="DsbB-like"/>
    <property type="match status" value="1"/>
</dbReference>
<feature type="transmembrane region" description="Helical" evidence="5">
    <location>
        <begin position="12"/>
        <end position="35"/>
    </location>
</feature>
<protein>
    <submittedName>
        <fullName evidence="6">Disulfide bond formation protein B</fullName>
    </submittedName>
</protein>
<evidence type="ECO:0000313" key="6">
    <source>
        <dbReference type="EMBL" id="MBW8184141.1"/>
    </source>
</evidence>
<organism evidence="6 7">
    <name type="scientific">Shewanella nanhaiensis</name>
    <dbReference type="NCBI Taxonomy" id="2864872"/>
    <lineage>
        <taxon>Bacteria</taxon>
        <taxon>Pseudomonadati</taxon>
        <taxon>Pseudomonadota</taxon>
        <taxon>Gammaproteobacteria</taxon>
        <taxon>Alteromonadales</taxon>
        <taxon>Shewanellaceae</taxon>
        <taxon>Shewanella</taxon>
    </lineage>
</organism>
<sequence length="482" mass="52979">MKMKESTVNQIVSLAAMALIALPVGIACIILGYGLGDTPCILCWQERTAMVLVALIAIFITRYGLKPKYLGALIFASVYGLWAGYRHSSNHILKDIGQGFGPAIFGVHTYVWVMVVFLVILLFAAVLLMLQGDKLSEKEDKNSWTLLNRSTVMVFLVVIGFNIVQAFSQTGPFPFIGQSDPYRMTFDSDKIVWSTANWPKLSSLSARGSYAIERPDFANMAKVEGSEVSNQRSLNALRTQNLPSEITGVATGISYSPNSDIYAVVTSDNWVHFLNGKLDKVLASVMIDGAFSVEISNLTGVAFDGDNSVVVTADHKSYVRLEYDPLAKIADSYWLFMDGTDGVKELKRSRFSTVRAKYNYIGSLGWDAATQEYVTVTLPAKVRNNFVISRFSNQDFELNSEAKIINSAETFPMVTGLAIEQDKAYLLNHSAKQVLEMTMATNSIDAAYSFEGVSNPQGLTLVNGEFTVLNGAQGQNSVSFFK</sequence>
<feature type="transmembrane region" description="Helical" evidence="5">
    <location>
        <begin position="110"/>
        <end position="130"/>
    </location>
</feature>
<keyword evidence="2 5" id="KW-0812">Transmembrane</keyword>
<dbReference type="PROSITE" id="PS51257">
    <property type="entry name" value="PROKAR_LIPOPROTEIN"/>
    <property type="match status" value="1"/>
</dbReference>
<reference evidence="6 7" key="1">
    <citation type="submission" date="2021-07" db="EMBL/GenBank/DDBJ databases">
        <title>Shewanella sp. nov, isolated from SCS.</title>
        <authorList>
            <person name="Cao W.R."/>
        </authorList>
    </citation>
    <scope>NUCLEOTIDE SEQUENCE [LARGE SCALE GENOMIC DNA]</scope>
    <source>
        <strain evidence="6 7">NR704-98</strain>
    </source>
</reference>
<evidence type="ECO:0000256" key="4">
    <source>
        <dbReference type="ARBA" id="ARBA00023136"/>
    </source>
</evidence>
<evidence type="ECO:0000256" key="3">
    <source>
        <dbReference type="ARBA" id="ARBA00022989"/>
    </source>
</evidence>
<evidence type="ECO:0000256" key="2">
    <source>
        <dbReference type="ARBA" id="ARBA00022692"/>
    </source>
</evidence>
<feature type="transmembrane region" description="Helical" evidence="5">
    <location>
        <begin position="151"/>
        <end position="168"/>
    </location>
</feature>
<dbReference type="Proteomes" id="UP001195963">
    <property type="component" value="Unassembled WGS sequence"/>
</dbReference>
<dbReference type="EMBL" id="JAHZST010000006">
    <property type="protein sequence ID" value="MBW8184141.1"/>
    <property type="molecule type" value="Genomic_DNA"/>
</dbReference>
<name>A0ABS7E4T6_9GAMM</name>
<dbReference type="Pfam" id="PF02600">
    <property type="entry name" value="DsbB"/>
    <property type="match status" value="1"/>
</dbReference>
<evidence type="ECO:0000256" key="1">
    <source>
        <dbReference type="ARBA" id="ARBA00004141"/>
    </source>
</evidence>
<comment type="subcellular location">
    <subcellularLocation>
        <location evidence="1">Membrane</location>
        <topology evidence="1">Multi-pass membrane protein</topology>
    </subcellularLocation>
</comment>
<dbReference type="Gene3D" id="1.20.1550.10">
    <property type="entry name" value="DsbB-like"/>
    <property type="match status" value="1"/>
</dbReference>
<keyword evidence="3 5" id="KW-1133">Transmembrane helix</keyword>
<accession>A0ABS7E4T6</accession>
<evidence type="ECO:0000256" key="5">
    <source>
        <dbReference type="SAM" id="Phobius"/>
    </source>
</evidence>
<dbReference type="SUPFAM" id="SSF101898">
    <property type="entry name" value="NHL repeat"/>
    <property type="match status" value="2"/>
</dbReference>
<comment type="caution">
    <text evidence="6">The sequence shown here is derived from an EMBL/GenBank/DDBJ whole genome shotgun (WGS) entry which is preliminary data.</text>
</comment>
<dbReference type="InterPro" id="IPR003752">
    <property type="entry name" value="DiS_bond_form_DsbB/BdbC"/>
</dbReference>
<dbReference type="InterPro" id="IPR023380">
    <property type="entry name" value="DsbB-like_sf"/>
</dbReference>